<dbReference type="Pfam" id="PF08858">
    <property type="entry name" value="IDEAL"/>
    <property type="match status" value="1"/>
</dbReference>
<dbReference type="EMBL" id="JAAIWM010000001">
    <property type="protein sequence ID" value="NEY70451.1"/>
    <property type="molecule type" value="Genomic_DNA"/>
</dbReference>
<feature type="domain" description="IDEAL" evidence="1">
    <location>
        <begin position="38"/>
        <end position="74"/>
    </location>
</feature>
<keyword evidence="3" id="KW-1185">Reference proteome</keyword>
<evidence type="ECO:0000313" key="2">
    <source>
        <dbReference type="EMBL" id="NEY70451.1"/>
    </source>
</evidence>
<reference evidence="2 3" key="1">
    <citation type="submission" date="2020-02" db="EMBL/GenBank/DDBJ databases">
        <title>Bacillus aquiflavi sp. nov., isolated from yellow water of strong flavor Chinese baijiu in Yibin region of China.</title>
        <authorList>
            <person name="Xie J."/>
        </authorList>
    </citation>
    <scope>NUCLEOTIDE SEQUENCE [LARGE SCALE GENOMIC DNA]</scope>
    <source>
        <strain evidence="2 3">SA4</strain>
    </source>
</reference>
<dbReference type="InterPro" id="IPR027393">
    <property type="entry name" value="Virus_scaffolding_prot_C"/>
</dbReference>
<dbReference type="InterPro" id="IPR014957">
    <property type="entry name" value="IDEAL_dom"/>
</dbReference>
<protein>
    <submittedName>
        <fullName evidence="2">IDEAL domain-containing protein</fullName>
    </submittedName>
</protein>
<comment type="caution">
    <text evidence="2">The sequence shown here is derived from an EMBL/GenBank/DDBJ whole genome shotgun (WGS) entry which is preliminary data.</text>
</comment>
<evidence type="ECO:0000313" key="3">
    <source>
        <dbReference type="Proteomes" id="UP000481043"/>
    </source>
</evidence>
<dbReference type="AlphaFoldDB" id="A0A6M0Q254"/>
<evidence type="ECO:0000259" key="1">
    <source>
        <dbReference type="SMART" id="SM00914"/>
    </source>
</evidence>
<dbReference type="RefSeq" id="WP_163177067.1">
    <property type="nucleotide sequence ID" value="NZ_JAAIWM010000001.1"/>
</dbReference>
<sequence length="80" mass="9859">MKRLKREYNIITNTQHKFFSYKLTKDQEFSLQIQASLFLDEQCFLFNKKRIDEQVNKALMDRNEERFHELCQTYEAYLKA</sequence>
<accession>A0A6M0Q254</accession>
<proteinExistence type="predicted"/>
<dbReference type="Gene3D" id="4.10.810.10">
    <property type="entry name" value="Virus Scaffolding Protein, Chain A"/>
    <property type="match status" value="1"/>
</dbReference>
<dbReference type="Proteomes" id="UP000481043">
    <property type="component" value="Unassembled WGS sequence"/>
</dbReference>
<dbReference type="SMART" id="SM00914">
    <property type="entry name" value="IDEAL"/>
    <property type="match status" value="1"/>
</dbReference>
<name>A0A6M0Q254_9BACI</name>
<gene>
    <name evidence="2" type="ORF">G4D63_01735</name>
</gene>
<organism evidence="2 3">
    <name type="scientific">Bacillus mesophilus</name>
    <dbReference type="NCBI Taxonomy" id="1808955"/>
    <lineage>
        <taxon>Bacteria</taxon>
        <taxon>Bacillati</taxon>
        <taxon>Bacillota</taxon>
        <taxon>Bacilli</taxon>
        <taxon>Bacillales</taxon>
        <taxon>Bacillaceae</taxon>
        <taxon>Bacillus</taxon>
    </lineage>
</organism>